<evidence type="ECO:0000313" key="1">
    <source>
        <dbReference type="EMBL" id="AXC09793.1"/>
    </source>
</evidence>
<name>A0A2Z5FSK9_9BACT</name>
<proteinExistence type="predicted"/>
<reference evidence="1 2" key="1">
    <citation type="journal article" date="2018" name="Front. Microbiol.">
        <title>Hydrolytic Capabilities as a Key to Environmental Success: Chitinolytic and Cellulolytic Acidobacteria From Acidic Sub-arctic Soils and Boreal Peatlands.</title>
        <authorList>
            <person name="Belova S.E."/>
            <person name="Ravin N.V."/>
            <person name="Pankratov T.A."/>
            <person name="Rakitin A.L."/>
            <person name="Ivanova A.A."/>
            <person name="Beletsky A.V."/>
            <person name="Mardanov A.V."/>
            <person name="Sinninghe Damste J.S."/>
            <person name="Dedysh S.N."/>
        </authorList>
    </citation>
    <scope>NUCLEOTIDE SEQUENCE [LARGE SCALE GENOMIC DNA]</scope>
    <source>
        <strain evidence="1 2">SBC82</strain>
    </source>
</reference>
<dbReference type="AlphaFoldDB" id="A0A2Z5FSK9"/>
<organism evidence="1 2">
    <name type="scientific">Acidisarcina polymorpha</name>
    <dbReference type="NCBI Taxonomy" id="2211140"/>
    <lineage>
        <taxon>Bacteria</taxon>
        <taxon>Pseudomonadati</taxon>
        <taxon>Acidobacteriota</taxon>
        <taxon>Terriglobia</taxon>
        <taxon>Terriglobales</taxon>
        <taxon>Acidobacteriaceae</taxon>
        <taxon>Acidisarcina</taxon>
    </lineage>
</organism>
<protein>
    <submittedName>
        <fullName evidence="1">Uncharacterized protein</fullName>
    </submittedName>
</protein>
<keyword evidence="2" id="KW-1185">Reference proteome</keyword>
<accession>A0A2Z5FSK9</accession>
<dbReference type="Proteomes" id="UP000253606">
    <property type="component" value="Chromosome"/>
</dbReference>
<dbReference type="KEGG" id="abas:ACPOL_0416"/>
<sequence>MEEAVKAQKALRAASGLGPEMFPIQAFVGMISDEIESLRKRGKSDAEIAQLIEENSEIRISPEEIANHYASPEERHNRGE</sequence>
<gene>
    <name evidence="1" type="ORF">ACPOL_0416</name>
</gene>
<dbReference type="EMBL" id="CP030840">
    <property type="protein sequence ID" value="AXC09793.1"/>
    <property type="molecule type" value="Genomic_DNA"/>
</dbReference>
<evidence type="ECO:0000313" key="2">
    <source>
        <dbReference type="Proteomes" id="UP000253606"/>
    </source>
</evidence>